<sequence length="183" mass="21536">MITSTCIVSIRGVRSLIPHQFNAPWPFVSKVRGQRKIGPVKYEKWKIPGQQREIPELSPKFQKLNLEQLKEYTGVQPTGYVDPVSKKFVSVKEMIPELVVPDLTNFPLRPYVSFKTDVEIEKRRKNYEKIVRDKGSEEVADLYVNENERWPPHKITAKRLFDLCYAPKIRYVRFLSLIFEKKL</sequence>
<evidence type="ECO:0000313" key="7">
    <source>
        <dbReference type="EMBL" id="VDN57492.1"/>
    </source>
</evidence>
<comment type="subcellular location">
    <subcellularLocation>
        <location evidence="1">Mitochondrion</location>
    </subcellularLocation>
</comment>
<keyword evidence="9" id="KW-1185">Reference proteome</keyword>
<evidence type="ECO:0000256" key="6">
    <source>
        <dbReference type="ARBA" id="ARBA00023274"/>
    </source>
</evidence>
<accession>A0A0N4U8E0</accession>
<dbReference type="GO" id="GO:0006412">
    <property type="term" value="P:translation"/>
    <property type="evidence" value="ECO:0007669"/>
    <property type="project" value="TreeGrafter"/>
</dbReference>
<evidence type="ECO:0000256" key="4">
    <source>
        <dbReference type="ARBA" id="ARBA00022980"/>
    </source>
</evidence>
<evidence type="ECO:0000256" key="1">
    <source>
        <dbReference type="ARBA" id="ARBA00004173"/>
    </source>
</evidence>
<reference evidence="10" key="1">
    <citation type="submission" date="2017-02" db="UniProtKB">
        <authorList>
            <consortium name="WormBaseParasite"/>
        </authorList>
    </citation>
    <scope>IDENTIFICATION</scope>
</reference>
<dbReference type="Proteomes" id="UP000274756">
    <property type="component" value="Unassembled WGS sequence"/>
</dbReference>
<dbReference type="InterPro" id="IPR019189">
    <property type="entry name" value="Ribosomal_mL41"/>
</dbReference>
<evidence type="ECO:0000256" key="2">
    <source>
        <dbReference type="ARBA" id="ARBA00010152"/>
    </source>
</evidence>
<reference evidence="7 9" key="2">
    <citation type="submission" date="2018-11" db="EMBL/GenBank/DDBJ databases">
        <authorList>
            <consortium name="Pathogen Informatics"/>
        </authorList>
    </citation>
    <scope>NUCLEOTIDE SEQUENCE [LARGE SCALE GENOMIC DNA]</scope>
</reference>
<dbReference type="AlphaFoldDB" id="A0A0N4U8E0"/>
<comment type="similarity">
    <text evidence="2">Belongs to the mitochondrion-specific ribosomal protein mL41 family.</text>
</comment>
<dbReference type="Pfam" id="PF09809">
    <property type="entry name" value="MRP-L27"/>
    <property type="match status" value="1"/>
</dbReference>
<keyword evidence="4" id="KW-0689">Ribosomal protein</keyword>
<keyword evidence="3" id="KW-0809">Transit peptide</keyword>
<keyword evidence="6" id="KW-0687">Ribonucleoprotein</keyword>
<dbReference type="GO" id="GO:0003735">
    <property type="term" value="F:structural constituent of ribosome"/>
    <property type="evidence" value="ECO:0007669"/>
    <property type="project" value="InterPro"/>
</dbReference>
<dbReference type="PANTHER" id="PTHR21338">
    <property type="entry name" value="MITOCHONDRIAL RIBOSOMAL PROTEIN L41"/>
    <property type="match status" value="1"/>
</dbReference>
<evidence type="ECO:0000256" key="5">
    <source>
        <dbReference type="ARBA" id="ARBA00023128"/>
    </source>
</evidence>
<dbReference type="PANTHER" id="PTHR21338:SF0">
    <property type="entry name" value="LARGE RIBOSOMAL SUBUNIT PROTEIN ML41"/>
    <property type="match status" value="1"/>
</dbReference>
<dbReference type="OrthoDB" id="408933at2759"/>
<dbReference type="Proteomes" id="UP000038040">
    <property type="component" value="Unplaced"/>
</dbReference>
<protein>
    <submittedName>
        <fullName evidence="10">39S ribosomal protein L41, mitochondrial</fullName>
    </submittedName>
</protein>
<evidence type="ECO:0000313" key="9">
    <source>
        <dbReference type="Proteomes" id="UP000274756"/>
    </source>
</evidence>
<evidence type="ECO:0000256" key="3">
    <source>
        <dbReference type="ARBA" id="ARBA00022946"/>
    </source>
</evidence>
<dbReference type="STRING" id="318479.A0A0N4U8E0"/>
<dbReference type="EMBL" id="UYYG01001160">
    <property type="protein sequence ID" value="VDN57492.1"/>
    <property type="molecule type" value="Genomic_DNA"/>
</dbReference>
<name>A0A0N4U8E0_DRAME</name>
<keyword evidence="5" id="KW-0496">Mitochondrion</keyword>
<proteinExistence type="inferred from homology"/>
<evidence type="ECO:0000313" key="10">
    <source>
        <dbReference type="WBParaSite" id="DME_0000330601-mRNA-1"/>
    </source>
</evidence>
<dbReference type="GO" id="GO:0005762">
    <property type="term" value="C:mitochondrial large ribosomal subunit"/>
    <property type="evidence" value="ECO:0007669"/>
    <property type="project" value="InterPro"/>
</dbReference>
<dbReference type="WBParaSite" id="DME_0000330601-mRNA-1">
    <property type="protein sequence ID" value="DME_0000330601-mRNA-1"/>
    <property type="gene ID" value="DME_0000330601"/>
</dbReference>
<evidence type="ECO:0000313" key="8">
    <source>
        <dbReference type="Proteomes" id="UP000038040"/>
    </source>
</evidence>
<gene>
    <name evidence="7" type="ORF">DME_LOCUS7465</name>
</gene>
<organism evidence="8 10">
    <name type="scientific">Dracunculus medinensis</name>
    <name type="common">Guinea worm</name>
    <dbReference type="NCBI Taxonomy" id="318479"/>
    <lineage>
        <taxon>Eukaryota</taxon>
        <taxon>Metazoa</taxon>
        <taxon>Ecdysozoa</taxon>
        <taxon>Nematoda</taxon>
        <taxon>Chromadorea</taxon>
        <taxon>Rhabditida</taxon>
        <taxon>Spirurina</taxon>
        <taxon>Dracunculoidea</taxon>
        <taxon>Dracunculidae</taxon>
        <taxon>Dracunculus</taxon>
    </lineage>
</organism>